<feature type="transmembrane region" description="Helical" evidence="1">
    <location>
        <begin position="15"/>
        <end position="36"/>
    </location>
</feature>
<accession>X0VCE3</accession>
<evidence type="ECO:0000313" key="2">
    <source>
        <dbReference type="EMBL" id="GAF98255.1"/>
    </source>
</evidence>
<comment type="caution">
    <text evidence="2">The sequence shown here is derived from an EMBL/GenBank/DDBJ whole genome shotgun (WGS) entry which is preliminary data.</text>
</comment>
<proteinExistence type="predicted"/>
<keyword evidence="1" id="KW-0812">Transmembrane</keyword>
<evidence type="ECO:0000256" key="1">
    <source>
        <dbReference type="SAM" id="Phobius"/>
    </source>
</evidence>
<keyword evidence="1" id="KW-0472">Membrane</keyword>
<dbReference type="AlphaFoldDB" id="X0VCE3"/>
<name>X0VCE3_9ZZZZ</name>
<organism evidence="2">
    <name type="scientific">marine sediment metagenome</name>
    <dbReference type="NCBI Taxonomy" id="412755"/>
    <lineage>
        <taxon>unclassified sequences</taxon>
        <taxon>metagenomes</taxon>
        <taxon>ecological metagenomes</taxon>
    </lineage>
</organism>
<keyword evidence="1" id="KW-1133">Transmembrane helix</keyword>
<dbReference type="EMBL" id="BARS01017490">
    <property type="protein sequence ID" value="GAF98255.1"/>
    <property type="molecule type" value="Genomic_DNA"/>
</dbReference>
<protein>
    <submittedName>
        <fullName evidence="2">Uncharacterized protein</fullName>
    </submittedName>
</protein>
<sequence length="39" mass="4694">MMDSSNEMRVINKSIKWRIGLILICWLSMLGFDFFLQKK</sequence>
<reference evidence="2" key="1">
    <citation type="journal article" date="2014" name="Front. Microbiol.">
        <title>High frequency of phylogenetically diverse reductive dehalogenase-homologous genes in deep subseafloor sedimentary metagenomes.</title>
        <authorList>
            <person name="Kawai M."/>
            <person name="Futagami T."/>
            <person name="Toyoda A."/>
            <person name="Takaki Y."/>
            <person name="Nishi S."/>
            <person name="Hori S."/>
            <person name="Arai W."/>
            <person name="Tsubouchi T."/>
            <person name="Morono Y."/>
            <person name="Uchiyama I."/>
            <person name="Ito T."/>
            <person name="Fujiyama A."/>
            <person name="Inagaki F."/>
            <person name="Takami H."/>
        </authorList>
    </citation>
    <scope>NUCLEOTIDE SEQUENCE</scope>
    <source>
        <strain evidence="2">Expedition CK06-06</strain>
    </source>
</reference>
<gene>
    <name evidence="2" type="ORF">S01H1_28604</name>
</gene>